<evidence type="ECO:0000256" key="3">
    <source>
        <dbReference type="ARBA" id="ARBA00023163"/>
    </source>
</evidence>
<evidence type="ECO:0000256" key="1">
    <source>
        <dbReference type="ARBA" id="ARBA00023015"/>
    </source>
</evidence>
<evidence type="ECO:0000256" key="2">
    <source>
        <dbReference type="ARBA" id="ARBA00023125"/>
    </source>
</evidence>
<dbReference type="PANTHER" id="PTHR42756:SF1">
    <property type="entry name" value="TRANSCRIPTIONAL REPRESSOR OF EMRAB OPERON"/>
    <property type="match status" value="1"/>
</dbReference>
<dbReference type="InterPro" id="IPR036390">
    <property type="entry name" value="WH_DNA-bd_sf"/>
</dbReference>
<keyword evidence="2" id="KW-0238">DNA-binding</keyword>
<dbReference type="PROSITE" id="PS50995">
    <property type="entry name" value="HTH_MARR_2"/>
    <property type="match status" value="1"/>
</dbReference>
<dbReference type="PANTHER" id="PTHR42756">
    <property type="entry name" value="TRANSCRIPTIONAL REGULATOR, MARR"/>
    <property type="match status" value="1"/>
</dbReference>
<dbReference type="Gene3D" id="1.10.10.10">
    <property type="entry name" value="Winged helix-like DNA-binding domain superfamily/Winged helix DNA-binding domain"/>
    <property type="match status" value="1"/>
</dbReference>
<dbReference type="Pfam" id="PF12802">
    <property type="entry name" value="MarR_2"/>
    <property type="match status" value="1"/>
</dbReference>
<sequence>MEMPPEVRLGLDIKRAEQALMTAKSSAVRTADLTVAQYATLLALAQHPGISAAALARACLVTPQAMTAVLKTLQARGLIERSAHPWHQRVLETRLTEDGQRALTSADKEAVRIERRLADEFTAEEQDILRTLLARCVQAIERDR</sequence>
<evidence type="ECO:0000313" key="6">
    <source>
        <dbReference type="Proteomes" id="UP001601288"/>
    </source>
</evidence>
<dbReference type="PRINTS" id="PR00598">
    <property type="entry name" value="HTHMARR"/>
</dbReference>
<accession>A0ABW6LPQ2</accession>
<reference evidence="5 6" key="1">
    <citation type="submission" date="2024-10" db="EMBL/GenBank/DDBJ databases">
        <title>The Natural Products Discovery Center: Release of the First 8490 Sequenced Strains for Exploring Actinobacteria Biosynthetic Diversity.</title>
        <authorList>
            <person name="Kalkreuter E."/>
            <person name="Kautsar S.A."/>
            <person name="Yang D."/>
            <person name="Bader C.D."/>
            <person name="Teijaro C.N."/>
            <person name="Fluegel L."/>
            <person name="Davis C.M."/>
            <person name="Simpson J.R."/>
            <person name="Lauterbach L."/>
            <person name="Steele A.D."/>
            <person name="Gui C."/>
            <person name="Meng S."/>
            <person name="Li G."/>
            <person name="Viehrig K."/>
            <person name="Ye F."/>
            <person name="Su P."/>
            <person name="Kiefer A.F."/>
            <person name="Nichols A."/>
            <person name="Cepeda A.J."/>
            <person name="Yan W."/>
            <person name="Fan B."/>
            <person name="Jiang Y."/>
            <person name="Adhikari A."/>
            <person name="Zheng C.-J."/>
            <person name="Schuster L."/>
            <person name="Cowan T.M."/>
            <person name="Smanski M.J."/>
            <person name="Chevrette M.G."/>
            <person name="De Carvalho L.P.S."/>
            <person name="Shen B."/>
        </authorList>
    </citation>
    <scope>NUCLEOTIDE SEQUENCE [LARGE SCALE GENOMIC DNA]</scope>
    <source>
        <strain evidence="5 6">NPDC007066</strain>
    </source>
</reference>
<dbReference type="RefSeq" id="WP_358288805.1">
    <property type="nucleotide sequence ID" value="NZ_JBEYGJ010000035.1"/>
</dbReference>
<dbReference type="InterPro" id="IPR000835">
    <property type="entry name" value="HTH_MarR-typ"/>
</dbReference>
<organism evidence="5 6">
    <name type="scientific">Streptomyces massasporeus</name>
    <dbReference type="NCBI Taxonomy" id="67324"/>
    <lineage>
        <taxon>Bacteria</taxon>
        <taxon>Bacillati</taxon>
        <taxon>Actinomycetota</taxon>
        <taxon>Actinomycetes</taxon>
        <taxon>Kitasatosporales</taxon>
        <taxon>Streptomycetaceae</taxon>
        <taxon>Streptomyces</taxon>
    </lineage>
</organism>
<dbReference type="EMBL" id="JBIAFP010000034">
    <property type="protein sequence ID" value="MFE9230385.1"/>
    <property type="molecule type" value="Genomic_DNA"/>
</dbReference>
<feature type="domain" description="HTH marR-type" evidence="4">
    <location>
        <begin position="6"/>
        <end position="138"/>
    </location>
</feature>
<dbReference type="InterPro" id="IPR036388">
    <property type="entry name" value="WH-like_DNA-bd_sf"/>
</dbReference>
<evidence type="ECO:0000313" key="5">
    <source>
        <dbReference type="EMBL" id="MFE9230385.1"/>
    </source>
</evidence>
<dbReference type="Proteomes" id="UP001601288">
    <property type="component" value="Unassembled WGS sequence"/>
</dbReference>
<proteinExistence type="predicted"/>
<gene>
    <name evidence="5" type="ORF">ACFYM3_38560</name>
</gene>
<keyword evidence="1" id="KW-0805">Transcription regulation</keyword>
<dbReference type="SMART" id="SM00347">
    <property type="entry name" value="HTH_MARR"/>
    <property type="match status" value="1"/>
</dbReference>
<keyword evidence="3" id="KW-0804">Transcription</keyword>
<keyword evidence="6" id="KW-1185">Reference proteome</keyword>
<dbReference type="SUPFAM" id="SSF46785">
    <property type="entry name" value="Winged helix' DNA-binding domain"/>
    <property type="match status" value="1"/>
</dbReference>
<protein>
    <submittedName>
        <fullName evidence="5">MarR family winged helix-turn-helix transcriptional regulator</fullName>
    </submittedName>
</protein>
<evidence type="ECO:0000259" key="4">
    <source>
        <dbReference type="PROSITE" id="PS50995"/>
    </source>
</evidence>
<name>A0ABW6LPQ2_9ACTN</name>
<comment type="caution">
    <text evidence="5">The sequence shown here is derived from an EMBL/GenBank/DDBJ whole genome shotgun (WGS) entry which is preliminary data.</text>
</comment>